<dbReference type="Pfam" id="PF13490">
    <property type="entry name" value="zf-HC2"/>
    <property type="match status" value="1"/>
</dbReference>
<evidence type="ECO:0000256" key="1">
    <source>
        <dbReference type="ARBA" id="ARBA00023015"/>
    </source>
</evidence>
<gene>
    <name evidence="5" type="ORF">EKG83_39975</name>
</gene>
<name>A0A5Q0H997_SACSY</name>
<dbReference type="Proteomes" id="UP000325787">
    <property type="component" value="Chromosome"/>
</dbReference>
<dbReference type="KEGG" id="ssyi:EKG83_39975"/>
<dbReference type="EMBL" id="CP034550">
    <property type="protein sequence ID" value="QFZ22791.1"/>
    <property type="molecule type" value="Genomic_DNA"/>
</dbReference>
<evidence type="ECO:0000313" key="5">
    <source>
        <dbReference type="EMBL" id="QFZ22791.1"/>
    </source>
</evidence>
<reference evidence="6" key="1">
    <citation type="journal article" date="2021" name="Curr. Microbiol.">
        <title>Complete genome of nocamycin-producing strain Saccharothrix syringae NRRL B-16468 reveals the biosynthetic potential for secondary metabolites.</title>
        <authorList>
            <person name="Mo X."/>
            <person name="Yang S."/>
        </authorList>
    </citation>
    <scope>NUCLEOTIDE SEQUENCE [LARGE SCALE GENOMIC DNA]</scope>
    <source>
        <strain evidence="6">ATCC 51364 / DSM 43886 / JCM 6844 / KCTC 9398 / NBRC 14523 / NRRL B-16468 / INA 2240</strain>
    </source>
</reference>
<keyword evidence="3" id="KW-1133">Transmembrane helix</keyword>
<dbReference type="AlphaFoldDB" id="A0A5Q0H997"/>
<keyword evidence="1" id="KW-0805">Transcription regulation</keyword>
<organism evidence="5 6">
    <name type="scientific">Saccharothrix syringae</name>
    <name type="common">Nocardiopsis syringae</name>
    <dbReference type="NCBI Taxonomy" id="103733"/>
    <lineage>
        <taxon>Bacteria</taxon>
        <taxon>Bacillati</taxon>
        <taxon>Actinomycetota</taxon>
        <taxon>Actinomycetes</taxon>
        <taxon>Pseudonocardiales</taxon>
        <taxon>Pseudonocardiaceae</taxon>
        <taxon>Saccharothrix</taxon>
    </lineage>
</organism>
<keyword evidence="3" id="KW-0812">Transmembrane</keyword>
<dbReference type="InterPro" id="IPR027383">
    <property type="entry name" value="Znf_put"/>
</dbReference>
<feature type="transmembrane region" description="Helical" evidence="3">
    <location>
        <begin position="90"/>
        <end position="110"/>
    </location>
</feature>
<protein>
    <submittedName>
        <fullName evidence="5">Zf-HC2 domain-containing protein</fullName>
    </submittedName>
</protein>
<evidence type="ECO:0000256" key="2">
    <source>
        <dbReference type="ARBA" id="ARBA00023163"/>
    </source>
</evidence>
<dbReference type="Gene3D" id="1.10.10.1320">
    <property type="entry name" value="Anti-sigma factor, zinc-finger domain"/>
    <property type="match status" value="1"/>
</dbReference>
<keyword evidence="6" id="KW-1185">Reference proteome</keyword>
<keyword evidence="2" id="KW-0804">Transcription</keyword>
<evidence type="ECO:0000313" key="6">
    <source>
        <dbReference type="Proteomes" id="UP000325787"/>
    </source>
</evidence>
<accession>A0A5Q0H997</accession>
<dbReference type="OrthoDB" id="5242431at2"/>
<proteinExistence type="predicted"/>
<evidence type="ECO:0000256" key="3">
    <source>
        <dbReference type="SAM" id="Phobius"/>
    </source>
</evidence>
<keyword evidence="3" id="KW-0472">Membrane</keyword>
<evidence type="ECO:0000259" key="4">
    <source>
        <dbReference type="Pfam" id="PF13490"/>
    </source>
</evidence>
<feature type="domain" description="Putative zinc-finger" evidence="4">
    <location>
        <begin position="9"/>
        <end position="36"/>
    </location>
</feature>
<dbReference type="InterPro" id="IPR041916">
    <property type="entry name" value="Anti_sigma_zinc_sf"/>
</dbReference>
<dbReference type="RefSeq" id="WP_033431482.1">
    <property type="nucleotide sequence ID" value="NZ_CP034550.1"/>
</dbReference>
<sequence>MSCTHTVVLGAYLLGSLDPPERADFELHVPGCATCRREMVRLAPLPGLLGQVRLEDLELPFDDPAPEPALWPLPPLPEPEPAAPRRRVRWSLLVGAAALVLVVLGAVLLVPPLLRDDAPAGVTWQAANSSSGAAASIDLVAKSWGTELWMTMRDMPEGARCALIVHDRAGRTEIGGWWGTDHPDDERIPGSTSFRVEEIERLDVVVDKQVLVSVRP</sequence>